<dbReference type="AlphaFoldDB" id="A0A316E480"/>
<dbReference type="EMBL" id="QGGQ01000002">
    <property type="protein sequence ID" value="PWK24895.1"/>
    <property type="molecule type" value="Genomic_DNA"/>
</dbReference>
<name>A0A316E480_9FLAO</name>
<comment type="caution">
    <text evidence="1">The sequence shown here is derived from an EMBL/GenBank/DDBJ whole genome shotgun (WGS) entry which is preliminary data.</text>
</comment>
<reference evidence="1 2" key="1">
    <citation type="submission" date="2018-05" db="EMBL/GenBank/DDBJ databases">
        <title>Genomic Encyclopedia of Archaeal and Bacterial Type Strains, Phase II (KMG-II): from individual species to whole genera.</title>
        <authorList>
            <person name="Goeker M."/>
        </authorList>
    </citation>
    <scope>NUCLEOTIDE SEQUENCE [LARGE SCALE GENOMIC DNA]</scope>
    <source>
        <strain evidence="1 2">DSM 23514</strain>
    </source>
</reference>
<protein>
    <submittedName>
        <fullName evidence="1">Uncharacterized protein</fullName>
    </submittedName>
</protein>
<dbReference type="Proteomes" id="UP000245667">
    <property type="component" value="Unassembled WGS sequence"/>
</dbReference>
<sequence>MVAVITTMVMEVITVGVGTILGYGTTGVTADTMALMDGVDITTHGPGTTGAGEDIMDTVTDMDGVAGIPLTVVMVTMAIDITTDLIPDTDTHEVTPITEADEDITTPIT</sequence>
<gene>
    <name evidence="1" type="ORF">LX92_01263</name>
</gene>
<accession>A0A316E480</accession>
<evidence type="ECO:0000313" key="2">
    <source>
        <dbReference type="Proteomes" id="UP000245667"/>
    </source>
</evidence>
<organism evidence="1 2">
    <name type="scientific">Maribacter polysiphoniae</name>
    <dbReference type="NCBI Taxonomy" id="429344"/>
    <lineage>
        <taxon>Bacteria</taxon>
        <taxon>Pseudomonadati</taxon>
        <taxon>Bacteroidota</taxon>
        <taxon>Flavobacteriia</taxon>
        <taxon>Flavobacteriales</taxon>
        <taxon>Flavobacteriaceae</taxon>
        <taxon>Maribacter</taxon>
    </lineage>
</organism>
<evidence type="ECO:0000313" key="1">
    <source>
        <dbReference type="EMBL" id="PWK24895.1"/>
    </source>
</evidence>
<proteinExistence type="predicted"/>